<dbReference type="Proteomes" id="UP000639643">
    <property type="component" value="Unassembled WGS sequence"/>
</dbReference>
<comment type="caution">
    <text evidence="1">The sequence shown here is derived from an EMBL/GenBank/DDBJ whole genome shotgun (WGS) entry which is preliminary data.</text>
</comment>
<reference evidence="1" key="1">
    <citation type="journal article" date="2020" name="Phytopathology">
        <title>Genome Sequence Resources of Colletotrichum truncatum, C. plurivorum, C. musicola, and C. sojae: Four Species Pathogenic to Soybean (Glycine max).</title>
        <authorList>
            <person name="Rogerio F."/>
            <person name="Boufleur T.R."/>
            <person name="Ciampi-Guillardi M."/>
            <person name="Sukno S.A."/>
            <person name="Thon M.R."/>
            <person name="Massola Junior N.S."/>
            <person name="Baroncelli R."/>
        </authorList>
    </citation>
    <scope>NUCLEOTIDE SEQUENCE</scope>
    <source>
        <strain evidence="1">LFN0074</strain>
    </source>
</reference>
<protein>
    <submittedName>
        <fullName evidence="1">Uncharacterized protein</fullName>
    </submittedName>
</protein>
<dbReference type="EMBL" id="WIGM01001930">
    <property type="protein sequence ID" value="KAF6786564.1"/>
    <property type="molecule type" value="Genomic_DNA"/>
</dbReference>
<evidence type="ECO:0000313" key="1">
    <source>
        <dbReference type="EMBL" id="KAF6786564.1"/>
    </source>
</evidence>
<sequence>MKENYQAQHPDEVVVFRPTLIVVPSATLSKVWDDQTKYVGDVLRTYVYHGRSDDASELNESMRKRHRKVSPS</sequence>
<organism evidence="1 2">
    <name type="scientific">Colletotrichum musicola</name>
    <dbReference type="NCBI Taxonomy" id="2175873"/>
    <lineage>
        <taxon>Eukaryota</taxon>
        <taxon>Fungi</taxon>
        <taxon>Dikarya</taxon>
        <taxon>Ascomycota</taxon>
        <taxon>Pezizomycotina</taxon>
        <taxon>Sordariomycetes</taxon>
        <taxon>Hypocreomycetidae</taxon>
        <taxon>Glomerellales</taxon>
        <taxon>Glomerellaceae</taxon>
        <taxon>Colletotrichum</taxon>
        <taxon>Colletotrichum orchidearum species complex</taxon>
    </lineage>
</organism>
<proteinExistence type="predicted"/>
<gene>
    <name evidence="1" type="ORF">CMUS01_16507</name>
</gene>
<keyword evidence="2" id="KW-1185">Reference proteome</keyword>
<accession>A0A8H6IMI9</accession>
<name>A0A8H6IMI9_9PEZI</name>
<evidence type="ECO:0000313" key="2">
    <source>
        <dbReference type="Proteomes" id="UP000639643"/>
    </source>
</evidence>
<dbReference type="AlphaFoldDB" id="A0A8H6IMI9"/>